<keyword evidence="2" id="KW-0812">Transmembrane</keyword>
<feature type="transmembrane region" description="Helical" evidence="2">
    <location>
        <begin position="427"/>
        <end position="454"/>
    </location>
</feature>
<dbReference type="GO" id="GO:0004497">
    <property type="term" value="F:monooxygenase activity"/>
    <property type="evidence" value="ECO:0007669"/>
    <property type="project" value="InterPro"/>
</dbReference>
<evidence type="ECO:0000313" key="4">
    <source>
        <dbReference type="Proteomes" id="UP000566819"/>
    </source>
</evidence>
<evidence type="ECO:0000313" key="3">
    <source>
        <dbReference type="EMBL" id="KAF4629650.1"/>
    </source>
</evidence>
<dbReference type="Pfam" id="PF16944">
    <property type="entry name" value="KCH"/>
    <property type="match status" value="1"/>
</dbReference>
<comment type="caution">
    <text evidence="3">The sequence shown here is derived from an EMBL/GenBank/DDBJ whole genome shotgun (WGS) entry which is preliminary data.</text>
</comment>
<feature type="compositionally biased region" description="Polar residues" evidence="1">
    <location>
        <begin position="652"/>
        <end position="671"/>
    </location>
</feature>
<dbReference type="PROSITE" id="PS51419">
    <property type="entry name" value="RAB"/>
    <property type="match status" value="1"/>
</dbReference>
<feature type="compositionally biased region" description="Basic and acidic residues" evidence="1">
    <location>
        <begin position="1"/>
        <end position="22"/>
    </location>
</feature>
<dbReference type="Gene3D" id="3.40.50.300">
    <property type="entry name" value="P-loop containing nucleotide triphosphate hydrolases"/>
    <property type="match status" value="1"/>
</dbReference>
<feature type="compositionally biased region" description="Basic and acidic residues" evidence="1">
    <location>
        <begin position="1646"/>
        <end position="1667"/>
    </location>
</feature>
<evidence type="ECO:0000256" key="2">
    <source>
        <dbReference type="SAM" id="Phobius"/>
    </source>
</evidence>
<dbReference type="InterPro" id="IPR001128">
    <property type="entry name" value="Cyt_P450"/>
</dbReference>
<dbReference type="Proteomes" id="UP000566819">
    <property type="component" value="Unassembled WGS sequence"/>
</dbReference>
<dbReference type="PROSITE" id="PS51420">
    <property type="entry name" value="RHO"/>
    <property type="match status" value="1"/>
</dbReference>
<dbReference type="PANTHER" id="PTHR36424:SF1">
    <property type="entry name" value="LOW AFFINITY K(+) TRANSPORTER 1-RELATED"/>
    <property type="match status" value="1"/>
</dbReference>
<dbReference type="OrthoDB" id="2128042at2759"/>
<feature type="region of interest" description="Disordered" evidence="1">
    <location>
        <begin position="162"/>
        <end position="182"/>
    </location>
</feature>
<sequence length="2454" mass="273849">MQCPKLEHQEDGPLTKMHEGRDQIPPLHPPTILRSFTVGRSNPPAKEATTPIFAASSAACQQYCGRLHCYRGIVVRAHCSNSTSIAVRVFRSSPREEYALFASTIASVAILEPPRCADLHTNRIPSAAPTFFQPSLLPSSLLSPTHTIRTVDKPQAETTCVDSSRLPNLRDSTSRRRRATSSPLHSFNLHSIRSRSKRPRSFFRPGRVKADDIRPEQKWDFISLNDFKNTGCFAPFAYGYLWASLIVSIAVYGIDTFTAVNLLAFDKWSGAIQPKISFDISKWIFSVCIILSWVNLGFEHIRAMRVIRRGAVVESFLDSLAVRLQCVRLGEGRGWRRFLVFAELTKSKKGAEYVALFTYFSFQAWIRIIFCQGPRQVVNAVTLYAVFQAKFESENDVGSTLLQFFKNIGLLAQENHMQAVVLSGMTFTLIIWVFGALSLLLAVLFYIFFLWHYIPNADGGLTGYCERKVSKRLSQIVSVKVNKALEEEERRRMRADVKALKKGEKPQFGRQATLPTLFDQKSDDKLPQMPSLQRNDTTTTLPLYSSRPGTPSGQPTLPAFELDSLSANRPVPSRNITGSSFASNAPLMGNASDMGYGRSASPAPSLPPLDTNGYPAQPQRTMTSSSNGSQWNVQQGPPRMPSAMADRGFTESPVSYSDGRNTPVSQTSVNTFGRPMPRAVGELRSNTPAGPAPSIGRRTPFDPNMNGRASPALSDYGRNSPAPMRGNTPANGGYQTYNPNVRSPSTAPTSFPSGGPGPQYRNMTDPGYRGPSDEFANGPVRPNTAQSSRSGNGIARLASPAPYNNGGSPGLPPMGLNSVLSLLGTCLKVGLALKDFYDAAAFADTKVKGLLTDVESFTTVLQLMKDTLEEEKIQTSFQATGHIGNHWSNLATSIQDGQNTLLQLQETLEKVNKSVKVLDGARKHMRLKGASEEIILYQQQIRSYRDTLQLSLQTMESGNPPHCLRYQQPDKQFTEMQSESNSNETQIRSLGNLRSCVQSAASVVSSASTTLGVAHSDHFSVTYGSEFGDVFPSEPGETMLRWISSNTVYEFEEGPDADPESKGRGSPSRNKFQAVDEVSLSEQSDSDADLEVEMFQALLKLGKEKLEGNDFDSAERLFRNCLTRTSANGSLVDLHLIPKSRLEIMRLLVSLYFAQEKWNEAQSILLEKISLGSRDKSRDKGDVLTDMLTLVDVLLHKNAYAEALLYGRRAFKGYRKMGPEGRGGVERSLRAIVRTCHLDGNYDEEDAYAAILSDFLRQNPSKVALDESADFSFTPRSIVRYGIVTAKTADVDTSGDGSPDPNLDVINAVEKPENLDSRPQAKLSFETVDDTKGENKFKGSDFGNQRKEKIASQGGNSLLVQPVPEVSVSQKRVSITQEPVNLVGDFRQEAYEPPWFEHAPVYDSLSPLSVSQPPASDWVRNKRDKLNPTAVIRGALENVSMAPADGIPHSTSSTNTNNLLSRQSSSRDYFQAPASRQVLERSKSAQNLGFTGEASSRPFMVEMHYDQYNDFTNTPTPAVDHSASAILPVPNLSSQNSTGRSHQISEVLTPAAFIDSFSIKSHISPPMSLHRSRSESILSDVDVVATYEKTLEAERHKEPSESSLSDMDVVAAYEKRLKAQKQKEPSESSLSDLNIMLTYEKTLKVEKEKQKDQRGKSRQKDQKENKSRWRLSRRAQDVLPKKKTTQASKSTASSSSLASFFGPYEIRRKLVIVGDTAIGKSPLLIVFLTGTYSELGYNPTVSENYVGDVAVDGRHIELGLWDTSGMDEFDRLRPVSYSESHVILISFAINYPNSLDSVQEKWISEVMHFCAGMPIILVGLKKDLRNDRKTIDELKKDGQHPVTYEEEKEGIEKVVRVVGGASGSGLLYSFHDTFPRTMILLLLGFSSAAAYLLWSVIALEINYRRASRMGIPLLRIPIDPSNIPRAIIEPHLWRFLDHYLPFLNFGTFGKYSRRGWQFLDKAELHLRYGPIWGFVTPKDVFVYVSDPEAVHEIFLRMGDFLRPVELYKLLEVYGPCISTAKWTDWQRHRKVLAAPFNQRIMKLVWDESLSQAKGMIASWTTDKGPLKSDFAKDTRSLSLNVLAATGFGKSYDFRGSTHPGTDEARSYRDALQTVLDNSIFLMLLTPKRLLSLPFLPREWRRIGRAAEDFKQYMLRMLEEEKASIAEGKADTGTLMSSFVRALENPGKEKMKEGDKVDRRGGLTRDEILGNIYVINFAGHDTTANTLAFCVLLLAAYPDIQEWVAEELRECIKDSEQDNSWEYDVLFPRLKRCRAVMLETLRLFPPILALPKITNDQPQTLQVGGKTVFIPPHTHLSPSILTLQTHPDYWDEPLTWKPSRWILSSIPPEEHGGATKTMDLPTCLRLETISTTEQSRYLPWLDGPQNCPGRRFSLVEFVAVIGYLLRDHRVQVVRKVNESFEEAQRRALACAEDCSFQTLLRMRCEKLVELVWSKV</sequence>
<dbReference type="CDD" id="cd11070">
    <property type="entry name" value="CYP56-like"/>
    <property type="match status" value="1"/>
</dbReference>
<reference evidence="3 4" key="1">
    <citation type="submission" date="2020-03" db="EMBL/GenBank/DDBJ databases">
        <title>Draft Genome Sequence of Cudoniella acicularis.</title>
        <authorList>
            <person name="Buettner E."/>
            <person name="Kellner H."/>
        </authorList>
    </citation>
    <scope>NUCLEOTIDE SEQUENCE [LARGE SCALE GENOMIC DNA]</scope>
    <source>
        <strain evidence="3 4">DSM 108380</strain>
    </source>
</reference>
<dbReference type="GO" id="GO:0003924">
    <property type="term" value="F:GTPase activity"/>
    <property type="evidence" value="ECO:0007669"/>
    <property type="project" value="InterPro"/>
</dbReference>
<dbReference type="GO" id="GO:0015079">
    <property type="term" value="F:potassium ion transmembrane transporter activity"/>
    <property type="evidence" value="ECO:0007669"/>
    <property type="project" value="InterPro"/>
</dbReference>
<organism evidence="3 4">
    <name type="scientific">Cudoniella acicularis</name>
    <dbReference type="NCBI Taxonomy" id="354080"/>
    <lineage>
        <taxon>Eukaryota</taxon>
        <taxon>Fungi</taxon>
        <taxon>Dikarya</taxon>
        <taxon>Ascomycota</taxon>
        <taxon>Pezizomycotina</taxon>
        <taxon>Leotiomycetes</taxon>
        <taxon>Helotiales</taxon>
        <taxon>Tricladiaceae</taxon>
        <taxon>Cudoniella</taxon>
    </lineage>
</organism>
<dbReference type="Pfam" id="PF00071">
    <property type="entry name" value="Ras"/>
    <property type="match status" value="1"/>
</dbReference>
<keyword evidence="4" id="KW-1185">Reference proteome</keyword>
<feature type="region of interest" description="Disordered" evidence="1">
    <location>
        <begin position="1443"/>
        <end position="1471"/>
    </location>
</feature>
<feature type="region of interest" description="Disordered" evidence="1">
    <location>
        <begin position="1646"/>
        <end position="1690"/>
    </location>
</feature>
<feature type="region of interest" description="Disordered" evidence="1">
    <location>
        <begin position="1051"/>
        <end position="1084"/>
    </location>
</feature>
<dbReference type="InterPro" id="IPR027417">
    <property type="entry name" value="P-loop_NTPase"/>
</dbReference>
<keyword evidence="2" id="KW-0472">Membrane</keyword>
<feature type="compositionally biased region" description="Polar residues" evidence="1">
    <location>
        <begin position="618"/>
        <end position="635"/>
    </location>
</feature>
<accession>A0A8H4RIR3</accession>
<proteinExistence type="predicted"/>
<name>A0A8H4RIR3_9HELO</name>
<feature type="compositionally biased region" description="Polar residues" evidence="1">
    <location>
        <begin position="530"/>
        <end position="555"/>
    </location>
</feature>
<dbReference type="GO" id="GO:0016705">
    <property type="term" value="F:oxidoreductase activity, acting on paired donors, with incorporation or reduction of molecular oxygen"/>
    <property type="evidence" value="ECO:0007669"/>
    <property type="project" value="InterPro"/>
</dbReference>
<dbReference type="GO" id="GO:0005506">
    <property type="term" value="F:iron ion binding"/>
    <property type="evidence" value="ECO:0007669"/>
    <property type="project" value="InterPro"/>
</dbReference>
<dbReference type="InterPro" id="IPR036396">
    <property type="entry name" value="Cyt_P450_sf"/>
</dbReference>
<dbReference type="PRINTS" id="PR00449">
    <property type="entry name" value="RASTRNSFRMNG"/>
</dbReference>
<dbReference type="SMART" id="SM00174">
    <property type="entry name" value="RHO"/>
    <property type="match status" value="1"/>
</dbReference>
<dbReference type="SMART" id="SM00173">
    <property type="entry name" value="RAS"/>
    <property type="match status" value="1"/>
</dbReference>
<feature type="compositionally biased region" description="Polar residues" evidence="1">
    <location>
        <begin position="728"/>
        <end position="752"/>
    </location>
</feature>
<dbReference type="InterPro" id="IPR001806">
    <property type="entry name" value="Small_GTPase"/>
</dbReference>
<dbReference type="InterPro" id="IPR005225">
    <property type="entry name" value="Small_GTP-bd"/>
</dbReference>
<dbReference type="InterPro" id="IPR031606">
    <property type="entry name" value="Kch1/2"/>
</dbReference>
<dbReference type="GO" id="GO:0020037">
    <property type="term" value="F:heme binding"/>
    <property type="evidence" value="ECO:0007669"/>
    <property type="project" value="InterPro"/>
</dbReference>
<feature type="region of interest" description="Disordered" evidence="1">
    <location>
        <begin position="511"/>
        <end position="560"/>
    </location>
</feature>
<dbReference type="GO" id="GO:0005525">
    <property type="term" value="F:GTP binding"/>
    <property type="evidence" value="ECO:0007669"/>
    <property type="project" value="InterPro"/>
</dbReference>
<dbReference type="GO" id="GO:0005886">
    <property type="term" value="C:plasma membrane"/>
    <property type="evidence" value="ECO:0007669"/>
    <property type="project" value="InterPro"/>
</dbReference>
<dbReference type="SUPFAM" id="SSF52540">
    <property type="entry name" value="P-loop containing nucleoside triphosphate hydrolases"/>
    <property type="match status" value="1"/>
</dbReference>
<protein>
    <submittedName>
        <fullName evidence="3">Uncharacterized protein</fullName>
    </submittedName>
</protein>
<dbReference type="Gene3D" id="1.10.630.10">
    <property type="entry name" value="Cytochrome P450"/>
    <property type="match status" value="1"/>
</dbReference>
<gene>
    <name evidence="3" type="ORF">G7Y89_g8493</name>
</gene>
<dbReference type="PANTHER" id="PTHR36424">
    <property type="entry name" value="PHEROMONE-REGULATED MEMBRANE PROTEIN 6"/>
    <property type="match status" value="1"/>
</dbReference>
<keyword evidence="2" id="KW-1133">Transmembrane helix</keyword>
<feature type="compositionally biased region" description="Low complexity" evidence="1">
    <location>
        <begin position="1450"/>
        <end position="1467"/>
    </location>
</feature>
<feature type="transmembrane region" description="Helical" evidence="2">
    <location>
        <begin position="237"/>
        <end position="260"/>
    </location>
</feature>
<dbReference type="NCBIfam" id="TIGR00231">
    <property type="entry name" value="small_GTP"/>
    <property type="match status" value="1"/>
</dbReference>
<feature type="transmembrane region" description="Helical" evidence="2">
    <location>
        <begin position="280"/>
        <end position="298"/>
    </location>
</feature>
<dbReference type="EMBL" id="JAAMPI010000647">
    <property type="protein sequence ID" value="KAF4629650.1"/>
    <property type="molecule type" value="Genomic_DNA"/>
</dbReference>
<dbReference type="SUPFAM" id="SSF48264">
    <property type="entry name" value="Cytochrome P450"/>
    <property type="match status" value="1"/>
</dbReference>
<feature type="region of interest" description="Disordered" evidence="1">
    <location>
        <begin position="1"/>
        <end position="28"/>
    </location>
</feature>
<evidence type="ECO:0000256" key="1">
    <source>
        <dbReference type="SAM" id="MobiDB-lite"/>
    </source>
</evidence>
<dbReference type="SMART" id="SM00175">
    <property type="entry name" value="RAB"/>
    <property type="match status" value="1"/>
</dbReference>
<dbReference type="InterPro" id="IPR011990">
    <property type="entry name" value="TPR-like_helical_dom_sf"/>
</dbReference>
<dbReference type="Gene3D" id="1.25.40.10">
    <property type="entry name" value="Tetratricopeptide repeat domain"/>
    <property type="match status" value="1"/>
</dbReference>
<feature type="region of interest" description="Disordered" evidence="1">
    <location>
        <begin position="592"/>
        <end position="806"/>
    </location>
</feature>
<dbReference type="Pfam" id="PF00067">
    <property type="entry name" value="p450"/>
    <property type="match status" value="1"/>
</dbReference>